<dbReference type="RefSeq" id="WP_196285677.1">
    <property type="nucleotide sequence ID" value="NZ_JADQDP010000002.1"/>
</dbReference>
<gene>
    <name evidence="1" type="ORF">I2I01_06630</name>
</gene>
<comment type="caution">
    <text evidence="1">The sequence shown here is derived from an EMBL/GenBank/DDBJ whole genome shotgun (WGS) entry which is preliminary data.</text>
</comment>
<sequence>MLNLAYGQHVPYGMRYQAVARDAAGQVLSNKEITLRISLVSNYTDQVAHYTETHKVTTSQLGLFTLVVGEGKVEKGKFKDIPWSTEDIWMQVEIKTGASANFITISSSKLLAVPYAFHAGTASELVGPAKAGKATGGSGAANGNTPGVPSQVWSLFGNSSVNSLTDFLGSTNYADLVMITNNLERLRITKDGDINIQNTLNVGNNVNIGNDLHVGRDATIDRNQLVKNDLTVDKNTTLNAKGGATVNNGPLTVANASPTVLTGTLSVDRATQLKNTLTVEGATDLNNALRVNNASPTTLSGTLRTVGATQLDNTLTVAGTTDLNSALRVNNASPTTLSGTLRAVGATQLDNTLTVTGASALNNTLAVAGATDLNSALRVNNASPTTLSGTLHTVGATQLDNTLTVTGASALNSTLAVTGASTLNNTLTVAGATRLNSTLNTTGAANLNSTLVVGGATTLNNTLSAKGQVTIDANVSGGDGNYAAYPLRVQGSDQGVAIKVNGGRNGSKDFVTFFDNDGVQGRIEGQTTSELNSDPEYIYDNSMLAANEAIAIAEEGMALADVAAALASTTPCVGLGVCETVPIPSLIAASVANAVIATANLAIASAEIVTYNTFRQTQIGVTYQSGAGDYAEWLPKASAVEQFHFGDVVGVKGGVISKVTAGAEKVMVISERPIVLGNMPEAGKEANYEKVAFMGQVPVKVIGRVQPGDYVLASGGGNGFGVAKRPGAMEAADYKRIVGIAWSASDREGVNHVNVAVGLNTNDIAQLVQSQESKISAQAAEIAALRAQINQTNSALATLVPGFREAMGGNVPAVAAQPAPVVATAPAAAPKLPGLKDGPLAAQPIRYNPLKSADIEAGFALAEKNLRERGTDVSKVNLLKRFSSDPAYKAELVQKMQTRYNNLIAELTREEARR</sequence>
<dbReference type="SUPFAM" id="SSF51161">
    <property type="entry name" value="Trimeric LpxA-like enzymes"/>
    <property type="match status" value="1"/>
</dbReference>
<reference evidence="1 2" key="1">
    <citation type="submission" date="2020-11" db="EMBL/GenBank/DDBJ databases">
        <authorList>
            <person name="Kim M.K."/>
        </authorList>
    </citation>
    <scope>NUCLEOTIDE SEQUENCE [LARGE SCALE GENOMIC DNA]</scope>
    <source>
        <strain evidence="1 2">BT439</strain>
    </source>
</reference>
<evidence type="ECO:0008006" key="3">
    <source>
        <dbReference type="Google" id="ProtNLM"/>
    </source>
</evidence>
<dbReference type="Proteomes" id="UP000645610">
    <property type="component" value="Unassembled WGS sequence"/>
</dbReference>
<dbReference type="AlphaFoldDB" id="A0A931BFF1"/>
<accession>A0A931BFF1</accession>
<keyword evidence="2" id="KW-1185">Reference proteome</keyword>
<proteinExistence type="predicted"/>
<name>A0A931BFF1_9BACT</name>
<dbReference type="EMBL" id="JADQDP010000002">
    <property type="protein sequence ID" value="MBF9141302.1"/>
    <property type="molecule type" value="Genomic_DNA"/>
</dbReference>
<organism evidence="1 2">
    <name type="scientific">Hymenobacter properus</name>
    <dbReference type="NCBI Taxonomy" id="2791026"/>
    <lineage>
        <taxon>Bacteria</taxon>
        <taxon>Pseudomonadati</taxon>
        <taxon>Bacteroidota</taxon>
        <taxon>Cytophagia</taxon>
        <taxon>Cytophagales</taxon>
        <taxon>Hymenobacteraceae</taxon>
        <taxon>Hymenobacter</taxon>
    </lineage>
</organism>
<dbReference type="Gene3D" id="2.40.300.10">
    <property type="entry name" value="Head decoration protein D"/>
    <property type="match status" value="1"/>
</dbReference>
<dbReference type="InterPro" id="IPR011004">
    <property type="entry name" value="Trimer_LpxA-like_sf"/>
</dbReference>
<evidence type="ECO:0000313" key="1">
    <source>
        <dbReference type="EMBL" id="MBF9141302.1"/>
    </source>
</evidence>
<evidence type="ECO:0000313" key="2">
    <source>
        <dbReference type="Proteomes" id="UP000645610"/>
    </source>
</evidence>
<protein>
    <recommendedName>
        <fullName evidence="3">Peptidase S74 domain-containing protein</fullName>
    </recommendedName>
</protein>